<dbReference type="InterPro" id="IPR029063">
    <property type="entry name" value="SAM-dependent_MTases_sf"/>
</dbReference>
<feature type="domain" description="Methyltransferase FkbM" evidence="1">
    <location>
        <begin position="54"/>
        <end position="221"/>
    </location>
</feature>
<evidence type="ECO:0000259" key="1">
    <source>
        <dbReference type="Pfam" id="PF05050"/>
    </source>
</evidence>
<keyword evidence="3" id="KW-1185">Reference proteome</keyword>
<sequence>MNTPTAGGSRRLAEHAKVAFRSALHKRNLDLVRNPFPVQVATAMKTLRLGTALDIGANIGQYGAALRASGFTGRIISCEPLSDAYPHLAKRASGDSSWTALNTAVGTEPGEIEINVSGNSYSSSILPMTNAHSSAAPGSEYVRSEKVAMTTVAEILAGQKVDPASALLKIDTQGYEGAVLDGAGDRLTEFAAVQLELSMVPLYDGAPLFDDLVQRMRDAGFGIFALEGGFSDPRTGRMLQCDGFFVRNELMPASA</sequence>
<dbReference type="AlphaFoldDB" id="A0A3N0DIE7"/>
<dbReference type="InterPro" id="IPR053188">
    <property type="entry name" value="FkbM_Methyltransferase"/>
</dbReference>
<dbReference type="Gene3D" id="3.40.50.150">
    <property type="entry name" value="Vaccinia Virus protein VP39"/>
    <property type="match status" value="1"/>
</dbReference>
<gene>
    <name evidence="2" type="ORF">EFL95_18765</name>
</gene>
<accession>A0A3N0DIE7</accession>
<comment type="caution">
    <text evidence="2">The sequence shown here is derived from an EMBL/GenBank/DDBJ whole genome shotgun (WGS) entry which is preliminary data.</text>
</comment>
<dbReference type="GO" id="GO:0032259">
    <property type="term" value="P:methylation"/>
    <property type="evidence" value="ECO:0007669"/>
    <property type="project" value="UniProtKB-KW"/>
</dbReference>
<dbReference type="Pfam" id="PF05050">
    <property type="entry name" value="Methyltransf_21"/>
    <property type="match status" value="1"/>
</dbReference>
<dbReference type="EMBL" id="RJSG01000006">
    <property type="protein sequence ID" value="RNL75450.1"/>
    <property type="molecule type" value="Genomic_DNA"/>
</dbReference>
<protein>
    <submittedName>
        <fullName evidence="2">FkbM family methyltransferase</fullName>
    </submittedName>
</protein>
<keyword evidence="2" id="KW-0489">Methyltransferase</keyword>
<dbReference type="OrthoDB" id="4104638at2"/>
<dbReference type="NCBIfam" id="TIGR01444">
    <property type="entry name" value="fkbM_fam"/>
    <property type="match status" value="1"/>
</dbReference>
<name>A0A3N0DIE7_9ACTN</name>
<dbReference type="GO" id="GO:0008171">
    <property type="term" value="F:O-methyltransferase activity"/>
    <property type="evidence" value="ECO:0007669"/>
    <property type="project" value="TreeGrafter"/>
</dbReference>
<proteinExistence type="predicted"/>
<dbReference type="InterPro" id="IPR006342">
    <property type="entry name" value="FkbM_mtfrase"/>
</dbReference>
<evidence type="ECO:0000313" key="2">
    <source>
        <dbReference type="EMBL" id="RNL75450.1"/>
    </source>
</evidence>
<keyword evidence="2" id="KW-0808">Transferase</keyword>
<dbReference type="PANTHER" id="PTHR36973:SF4">
    <property type="entry name" value="NODULATION PROTEIN"/>
    <property type="match status" value="1"/>
</dbReference>
<dbReference type="Proteomes" id="UP000277094">
    <property type="component" value="Unassembled WGS sequence"/>
</dbReference>
<evidence type="ECO:0000313" key="3">
    <source>
        <dbReference type="Proteomes" id="UP000277094"/>
    </source>
</evidence>
<dbReference type="RefSeq" id="WP_123235638.1">
    <property type="nucleotide sequence ID" value="NZ_RJSG01000006.1"/>
</dbReference>
<reference evidence="2 3" key="1">
    <citation type="submission" date="2018-11" db="EMBL/GenBank/DDBJ databases">
        <authorList>
            <person name="Li F."/>
        </authorList>
    </citation>
    <scope>NUCLEOTIDE SEQUENCE [LARGE SCALE GENOMIC DNA]</scope>
    <source>
        <strain evidence="2 3">KIS18-7</strain>
    </source>
</reference>
<dbReference type="PANTHER" id="PTHR36973">
    <property type="entry name" value="SLL1456 PROTEIN-RELATED"/>
    <property type="match status" value="1"/>
</dbReference>
<dbReference type="SUPFAM" id="SSF53335">
    <property type="entry name" value="S-adenosyl-L-methionine-dependent methyltransferases"/>
    <property type="match status" value="1"/>
</dbReference>
<organism evidence="2 3">
    <name type="scientific">Nocardioides marmorisolisilvae</name>
    <dbReference type="NCBI Taxonomy" id="1542737"/>
    <lineage>
        <taxon>Bacteria</taxon>
        <taxon>Bacillati</taxon>
        <taxon>Actinomycetota</taxon>
        <taxon>Actinomycetes</taxon>
        <taxon>Propionibacteriales</taxon>
        <taxon>Nocardioidaceae</taxon>
        <taxon>Nocardioides</taxon>
    </lineage>
</organism>